<accession>B5M6F1</accession>
<proteinExistence type="evidence at transcript level"/>
<name>B5M6F1_CYRSC</name>
<dbReference type="EMBL" id="EU979502">
    <property type="protein sequence ID" value="ACH48205.1"/>
    <property type="molecule type" value="mRNA"/>
</dbReference>
<organism evidence="1">
    <name type="scientific">Cyriopagopus schmidti</name>
    <name type="common">Chinese bird spider</name>
    <name type="synonym">Haplopelma schmidti</name>
    <dbReference type="NCBI Taxonomy" id="29017"/>
    <lineage>
        <taxon>Eukaryota</taxon>
        <taxon>Metazoa</taxon>
        <taxon>Ecdysozoa</taxon>
        <taxon>Arthropoda</taxon>
        <taxon>Chelicerata</taxon>
        <taxon>Arachnida</taxon>
        <taxon>Araneae</taxon>
        <taxon>Mygalomorphae</taxon>
        <taxon>Avicularoidea</taxon>
        <taxon>Theraphosidae</taxon>
        <taxon>Cyriopagopus</taxon>
    </lineage>
</organism>
<evidence type="ECO:0000313" key="1">
    <source>
        <dbReference type="EMBL" id="ACH48205.1"/>
    </source>
</evidence>
<dbReference type="AlphaFoldDB" id="B5M6F1"/>
<protein>
    <submittedName>
        <fullName evidence="1">Beta-spectrin</fullName>
    </submittedName>
</protein>
<sequence>MTINSHSKTLHTNESRTTIGQYQNLYTYHKRAEDIRMHETMKIYVTRNKNINDLEIVKLSYA</sequence>
<reference evidence="1" key="1">
    <citation type="submission" date="2008-07" db="EMBL/GenBank/DDBJ databases">
        <title>Venomics of the spider Ornithoctonus huwena based on transcriptomic versus proteomic analysis.</title>
        <authorList>
            <person name="Jiang L."/>
            <person name="Peng L."/>
            <person name="Liang S."/>
        </authorList>
    </citation>
    <scope>NUCLEOTIDE SEQUENCE</scope>
</reference>